<protein>
    <recommendedName>
        <fullName evidence="4">Phosphatidylethanolamine N-methyltransferase</fullName>
    </recommendedName>
</protein>
<keyword evidence="1" id="KW-0472">Membrane</keyword>
<reference evidence="2" key="2">
    <citation type="submission" date="2025-09" db="UniProtKB">
        <authorList>
            <consortium name="Ensembl"/>
        </authorList>
    </citation>
    <scope>IDENTIFICATION</scope>
</reference>
<organism evidence="2 3">
    <name type="scientific">Astatotilapia calliptera</name>
    <name type="common">Eastern happy</name>
    <name type="synonym">Chromis callipterus</name>
    <dbReference type="NCBI Taxonomy" id="8154"/>
    <lineage>
        <taxon>Eukaryota</taxon>
        <taxon>Metazoa</taxon>
        <taxon>Chordata</taxon>
        <taxon>Craniata</taxon>
        <taxon>Vertebrata</taxon>
        <taxon>Euteleostomi</taxon>
        <taxon>Actinopterygii</taxon>
        <taxon>Neopterygii</taxon>
        <taxon>Teleostei</taxon>
        <taxon>Neoteleostei</taxon>
        <taxon>Acanthomorphata</taxon>
        <taxon>Ovalentaria</taxon>
        <taxon>Cichlomorphae</taxon>
        <taxon>Cichliformes</taxon>
        <taxon>Cichlidae</taxon>
        <taxon>African cichlids</taxon>
        <taxon>Pseudocrenilabrinae</taxon>
        <taxon>Haplochromini</taxon>
        <taxon>Astatotilapia</taxon>
    </lineage>
</organism>
<name>A0AAX7VLY8_ASTCA</name>
<evidence type="ECO:0008006" key="4">
    <source>
        <dbReference type="Google" id="ProtNLM"/>
    </source>
</evidence>
<dbReference type="AlphaFoldDB" id="A0AAX7VLY8"/>
<sequence length="76" mass="8536">LSITGASGYKVENHTEEPTVFERNLIAVAMDLTLLEAFLKHIHVYDSRLCIAVIAILFNPLFWNVVSSKEATDFVL</sequence>
<evidence type="ECO:0000313" key="2">
    <source>
        <dbReference type="Ensembl" id="ENSACLP00000082769.1"/>
    </source>
</evidence>
<keyword evidence="1" id="KW-1133">Transmembrane helix</keyword>
<keyword evidence="3" id="KW-1185">Reference proteome</keyword>
<proteinExistence type="predicted"/>
<evidence type="ECO:0000313" key="3">
    <source>
        <dbReference type="Proteomes" id="UP000265100"/>
    </source>
</evidence>
<evidence type="ECO:0000256" key="1">
    <source>
        <dbReference type="SAM" id="Phobius"/>
    </source>
</evidence>
<reference evidence="2" key="1">
    <citation type="submission" date="2025-08" db="UniProtKB">
        <authorList>
            <consortium name="Ensembl"/>
        </authorList>
    </citation>
    <scope>IDENTIFICATION</scope>
</reference>
<accession>A0AAX7VLY8</accession>
<dbReference type="Ensembl" id="ENSACLT00000070978.1">
    <property type="protein sequence ID" value="ENSACLP00000082769.1"/>
    <property type="gene ID" value="ENSACLG00000038690.1"/>
</dbReference>
<dbReference type="Proteomes" id="UP000265100">
    <property type="component" value="Unplaced"/>
</dbReference>
<feature type="transmembrane region" description="Helical" evidence="1">
    <location>
        <begin position="49"/>
        <end position="66"/>
    </location>
</feature>
<dbReference type="GeneTree" id="ENSGT01030000240238"/>
<keyword evidence="1" id="KW-0812">Transmembrane</keyword>